<dbReference type="GeneID" id="1466279"/>
<geneLocation type="plasmid" evidence="1">
    <name>linear plasmid</name>
</geneLocation>
<dbReference type="OrthoDB" id="1115593at2759"/>
<dbReference type="KEGG" id="bna:1466279"/>
<keyword evidence="1" id="KW-0496">Mitochondrion</keyword>
<protein>
    <submittedName>
        <fullName evidence="1">Orf3 protein</fullName>
    </submittedName>
</protein>
<dbReference type="EMBL" id="AB073400">
    <property type="protein sequence ID" value="BAC16366.1"/>
    <property type="molecule type" value="Genomic_DNA"/>
</dbReference>
<accession>Q8HD77</accession>
<name>Q8HD77_BRANA</name>
<reference evidence="1" key="1">
    <citation type="journal article" date="2002" name="Mol. Genet. Genomics">
        <title>Structural features and expression analysis of a linear mitochondrial plasmid in rapeseed (Brassica napus L.).</title>
        <authorList>
            <person name="Handa H."/>
            <person name="Itani K."/>
            <person name="Sato H."/>
        </authorList>
    </citation>
    <scope>NUCLEOTIDE SEQUENCE</scope>
    <source>
        <plasmid evidence="1">linear plasmid</plasmid>
    </source>
</reference>
<dbReference type="AlphaFoldDB" id="Q8HD77"/>
<organism evidence="1">
    <name type="scientific">Brassica napus</name>
    <name type="common">Rape</name>
    <dbReference type="NCBI Taxonomy" id="3708"/>
    <lineage>
        <taxon>Eukaryota</taxon>
        <taxon>Viridiplantae</taxon>
        <taxon>Streptophyta</taxon>
        <taxon>Embryophyta</taxon>
        <taxon>Tracheophyta</taxon>
        <taxon>Spermatophyta</taxon>
        <taxon>Magnoliopsida</taxon>
        <taxon>eudicotyledons</taxon>
        <taxon>Gunneridae</taxon>
        <taxon>Pentapetalae</taxon>
        <taxon>rosids</taxon>
        <taxon>malvids</taxon>
        <taxon>Brassicales</taxon>
        <taxon>Brassicaceae</taxon>
        <taxon>Brassiceae</taxon>
        <taxon>Brassica</taxon>
    </lineage>
</organism>
<sequence length="317" mass="37674">MIFSNRMYDSTLFHKRMMCVSQKRTMMSFVNQCKYSLYKNMYHKIIYFSFLKKPLSVEIQSPDVLLENRIYSPYFMKISERIHNKSVYMINQYWRNRLNYITSFYKSYIDELVKSTFHKYNQPLDLTGLHPDVQIIQRLRHAYLILRFKQSMMKSGFTYKNMKELLDYRTTLFSILVTIITLLMEISPEALLIKPDAFFCEKLPEVLNYVREGYVHNVWTTPSEPINCVGKDILPQTTSFDPLHLSKKLIQPIEENEIEEIEIEESIEELLIPQTPGMVRRKTIAYMFATMMIVITILDQSGYSHIIELEKAFYSIG</sequence>
<geneLocation type="mitochondrion" evidence="1"/>
<keyword evidence="1" id="KW-0614">Plasmid</keyword>
<proteinExistence type="predicted"/>
<evidence type="ECO:0000313" key="1">
    <source>
        <dbReference type="EMBL" id="BAC16366.1"/>
    </source>
</evidence>
<gene>
    <name evidence="1" type="primary">orf3</name>
</gene>
<dbReference type="RefSeq" id="NP_862325.1">
    <property type="nucleotide sequence ID" value="NC_004946.1"/>
</dbReference>